<dbReference type="OMA" id="FSWNVAI"/>
<dbReference type="Proteomes" id="UP000195402">
    <property type="component" value="Unassembled WGS sequence"/>
</dbReference>
<keyword evidence="1" id="KW-0677">Repeat</keyword>
<feature type="repeat" description="PPR" evidence="2">
    <location>
        <begin position="276"/>
        <end position="310"/>
    </location>
</feature>
<dbReference type="InterPro" id="IPR011990">
    <property type="entry name" value="TPR-like_helical_dom_sf"/>
</dbReference>
<dbReference type="GO" id="GO:0009451">
    <property type="term" value="P:RNA modification"/>
    <property type="evidence" value="ECO:0007669"/>
    <property type="project" value="InterPro"/>
</dbReference>
<dbReference type="Pfam" id="PF20431">
    <property type="entry name" value="E_motif"/>
    <property type="match status" value="1"/>
</dbReference>
<dbReference type="NCBIfam" id="TIGR00756">
    <property type="entry name" value="PPR"/>
    <property type="match status" value="6"/>
</dbReference>
<dbReference type="Gene3D" id="1.25.40.10">
    <property type="entry name" value="Tetratricopeptide repeat domain"/>
    <property type="match status" value="5"/>
</dbReference>
<feature type="repeat" description="PPR" evidence="2">
    <location>
        <begin position="144"/>
        <end position="178"/>
    </location>
</feature>
<feature type="repeat" description="PPR" evidence="2">
    <location>
        <begin position="377"/>
        <end position="411"/>
    </location>
</feature>
<name>A0A200QP75_MACCD</name>
<dbReference type="InterPro" id="IPR046848">
    <property type="entry name" value="E_motif"/>
</dbReference>
<evidence type="ECO:0000313" key="4">
    <source>
        <dbReference type="Proteomes" id="UP000195402"/>
    </source>
</evidence>
<dbReference type="FunCoup" id="A0A200QP75">
    <property type="interactions" value="425"/>
</dbReference>
<dbReference type="InParanoid" id="A0A200QP75"/>
<dbReference type="GO" id="GO:0003723">
    <property type="term" value="F:RNA binding"/>
    <property type="evidence" value="ECO:0007669"/>
    <property type="project" value="InterPro"/>
</dbReference>
<comment type="caution">
    <text evidence="3">The sequence shown here is derived from an EMBL/GenBank/DDBJ whole genome shotgun (WGS) entry which is preliminary data.</text>
</comment>
<proteinExistence type="predicted"/>
<evidence type="ECO:0000313" key="3">
    <source>
        <dbReference type="EMBL" id="OVA12269.1"/>
    </source>
</evidence>
<protein>
    <submittedName>
        <fullName evidence="3">Pentatricopeptide repeat</fullName>
    </submittedName>
</protein>
<feature type="repeat" description="PPR" evidence="2">
    <location>
        <begin position="245"/>
        <end position="275"/>
    </location>
</feature>
<dbReference type="Pfam" id="PF01535">
    <property type="entry name" value="PPR"/>
    <property type="match status" value="3"/>
</dbReference>
<dbReference type="InterPro" id="IPR046960">
    <property type="entry name" value="PPR_At4g14850-like_plant"/>
</dbReference>
<dbReference type="SUPFAM" id="SSF48452">
    <property type="entry name" value="TPR-like"/>
    <property type="match status" value="1"/>
</dbReference>
<dbReference type="FunFam" id="1.25.40.10:FF:000090">
    <property type="entry name" value="Pentatricopeptide repeat-containing protein, chloroplastic"/>
    <property type="match status" value="1"/>
</dbReference>
<dbReference type="PROSITE" id="PS51375">
    <property type="entry name" value="PPR"/>
    <property type="match status" value="7"/>
</dbReference>
<dbReference type="Pfam" id="PF13041">
    <property type="entry name" value="PPR_2"/>
    <property type="match status" value="4"/>
</dbReference>
<dbReference type="FunFam" id="1.25.40.10:FF:000348">
    <property type="entry name" value="Pentatricopeptide repeat-containing protein chloroplastic"/>
    <property type="match status" value="1"/>
</dbReference>
<gene>
    <name evidence="3" type="ORF">BVC80_1779g44</name>
</gene>
<feature type="repeat" description="PPR" evidence="2">
    <location>
        <begin position="514"/>
        <end position="548"/>
    </location>
</feature>
<organism evidence="3 4">
    <name type="scientific">Macleaya cordata</name>
    <name type="common">Five-seeded plume-poppy</name>
    <name type="synonym">Bocconia cordata</name>
    <dbReference type="NCBI Taxonomy" id="56857"/>
    <lineage>
        <taxon>Eukaryota</taxon>
        <taxon>Viridiplantae</taxon>
        <taxon>Streptophyta</taxon>
        <taxon>Embryophyta</taxon>
        <taxon>Tracheophyta</taxon>
        <taxon>Spermatophyta</taxon>
        <taxon>Magnoliopsida</taxon>
        <taxon>Ranunculales</taxon>
        <taxon>Papaveraceae</taxon>
        <taxon>Papaveroideae</taxon>
        <taxon>Macleaya</taxon>
    </lineage>
</organism>
<feature type="repeat" description="PPR" evidence="2">
    <location>
        <begin position="412"/>
        <end position="442"/>
    </location>
</feature>
<dbReference type="OrthoDB" id="185373at2759"/>
<dbReference type="FunFam" id="1.25.40.10:FF:000427">
    <property type="entry name" value="Pentatricopeptide repeat-containing protein chloroplastic"/>
    <property type="match status" value="1"/>
</dbReference>
<dbReference type="PANTHER" id="PTHR47926:SF436">
    <property type="entry name" value="PENTATRICOPEPTIDE REPEAT-CONTAINING PROTEIN ELI1, CHLOROPLASTIC-LIKE ISOFORM X2"/>
    <property type="match status" value="1"/>
</dbReference>
<sequence length="564" mass="63376">MILSGLIQDGFASSRLIAFCAISESGNLDYCRLILNKTQNTNLFSWNVAIRGYSESENPKEAIFLYKQMLQSGGLRPDNYTYPLLLKTCAQLSVIMIGYEILAHVLQLGFDSDIYVHNAMIHMLIFCGELGSAHMVFDESPLRDLVSWNSIINGYARSGKPSEGLKLFREMEMNKIRPDEVTMISMVSCCSQMEDLNLGLEFHRYIDEKGLKYTVPLSNALMDMYVKCGSLEPAQVLFSKMSKRSIVSWTTMLIGYANFGLLDSARKIFDEMPEKDVVPWNALIAGYVQCKQGKAALALFHEMQAKNVKPDEVTMVSLLSACSQLGALEIGKWIHHYIEKHKLALTVALGTALVDMYAKCGNIRKALQVFQEIPGRNALTWTALIGGLALNGLAHDAISHYMEMIDIGLVPDEITYIGVLSACCHAGLVDEGRRFFAQMSSNFNISPKRKHYSCMVDLLGRAGFLDEAKELIKRMPMEPDAMVWGALFFACRIHVNVQIGERVAEKLLEMDPRDSGIYVLLANLYREAKMWEKAREVRMMMKERGVEKTPGCSSVEVNEECFSR</sequence>
<dbReference type="EMBL" id="MVGT01001410">
    <property type="protein sequence ID" value="OVA12269.1"/>
    <property type="molecule type" value="Genomic_DNA"/>
</dbReference>
<feature type="repeat" description="PPR" evidence="2">
    <location>
        <begin position="42"/>
        <end position="77"/>
    </location>
</feature>
<dbReference type="PANTHER" id="PTHR47926">
    <property type="entry name" value="PENTATRICOPEPTIDE REPEAT-CONTAINING PROTEIN"/>
    <property type="match status" value="1"/>
</dbReference>
<evidence type="ECO:0000256" key="1">
    <source>
        <dbReference type="ARBA" id="ARBA00022737"/>
    </source>
</evidence>
<accession>A0A200QP75</accession>
<reference evidence="3 4" key="1">
    <citation type="journal article" date="2017" name="Mol. Plant">
        <title>The Genome of Medicinal Plant Macleaya cordata Provides New Insights into Benzylisoquinoline Alkaloids Metabolism.</title>
        <authorList>
            <person name="Liu X."/>
            <person name="Liu Y."/>
            <person name="Huang P."/>
            <person name="Ma Y."/>
            <person name="Qing Z."/>
            <person name="Tang Q."/>
            <person name="Cao H."/>
            <person name="Cheng P."/>
            <person name="Zheng Y."/>
            <person name="Yuan Z."/>
            <person name="Zhou Y."/>
            <person name="Liu J."/>
            <person name="Tang Z."/>
            <person name="Zhuo Y."/>
            <person name="Zhang Y."/>
            <person name="Yu L."/>
            <person name="Huang J."/>
            <person name="Yang P."/>
            <person name="Peng Q."/>
            <person name="Zhang J."/>
            <person name="Jiang W."/>
            <person name="Zhang Z."/>
            <person name="Lin K."/>
            <person name="Ro D.K."/>
            <person name="Chen X."/>
            <person name="Xiong X."/>
            <person name="Shang Y."/>
            <person name="Huang S."/>
            <person name="Zeng J."/>
        </authorList>
    </citation>
    <scope>NUCLEOTIDE SEQUENCE [LARGE SCALE GENOMIC DNA]</scope>
    <source>
        <strain evidence="4">cv. BLH2017</strain>
        <tissue evidence="3">Root</tissue>
    </source>
</reference>
<dbReference type="InterPro" id="IPR002885">
    <property type="entry name" value="PPR_rpt"/>
</dbReference>
<evidence type="ECO:0000256" key="2">
    <source>
        <dbReference type="PROSITE-ProRule" id="PRU00708"/>
    </source>
</evidence>
<dbReference type="AlphaFoldDB" id="A0A200QP75"/>
<keyword evidence="4" id="KW-1185">Reference proteome</keyword>